<accession>A0A834XCK1</accession>
<dbReference type="InterPro" id="IPR026960">
    <property type="entry name" value="RVT-Znf"/>
</dbReference>
<dbReference type="PANTHER" id="PTHR33116:SF78">
    <property type="entry name" value="OS12G0587133 PROTEIN"/>
    <property type="match status" value="1"/>
</dbReference>
<dbReference type="InterPro" id="IPR044730">
    <property type="entry name" value="RNase_H-like_dom_plant"/>
</dbReference>
<dbReference type="GO" id="GO:0003676">
    <property type="term" value="F:nucleic acid binding"/>
    <property type="evidence" value="ECO:0007669"/>
    <property type="project" value="InterPro"/>
</dbReference>
<dbReference type="InterPro" id="IPR012337">
    <property type="entry name" value="RNaseH-like_sf"/>
</dbReference>
<gene>
    <name evidence="2" type="ORF">G2W53_003256</name>
</gene>
<dbReference type="Pfam" id="PF13456">
    <property type="entry name" value="RVT_3"/>
    <property type="match status" value="1"/>
</dbReference>
<dbReference type="Pfam" id="PF13966">
    <property type="entry name" value="zf-RVT"/>
    <property type="match status" value="1"/>
</dbReference>
<dbReference type="GO" id="GO:0003964">
    <property type="term" value="F:RNA-directed DNA polymerase activity"/>
    <property type="evidence" value="ECO:0007669"/>
    <property type="project" value="UniProtKB-KW"/>
</dbReference>
<dbReference type="PROSITE" id="PS50879">
    <property type="entry name" value="RNASE_H_1"/>
    <property type="match status" value="1"/>
</dbReference>
<dbReference type="InterPro" id="IPR002156">
    <property type="entry name" value="RNaseH_domain"/>
</dbReference>
<comment type="caution">
    <text evidence="2">The sequence shown here is derived from an EMBL/GenBank/DDBJ whole genome shotgun (WGS) entry which is preliminary data.</text>
</comment>
<dbReference type="Gene3D" id="3.30.420.10">
    <property type="entry name" value="Ribonuclease H-like superfamily/Ribonuclease H"/>
    <property type="match status" value="1"/>
</dbReference>
<reference evidence="2" key="1">
    <citation type="submission" date="2020-09" db="EMBL/GenBank/DDBJ databases">
        <title>Genome-Enabled Discovery of Anthraquinone Biosynthesis in Senna tora.</title>
        <authorList>
            <person name="Kang S.-H."/>
            <person name="Pandey R.P."/>
            <person name="Lee C.-M."/>
            <person name="Sim J.-S."/>
            <person name="Jeong J.-T."/>
            <person name="Choi B.-S."/>
            <person name="Jung M."/>
            <person name="Ginzburg D."/>
            <person name="Zhao K."/>
            <person name="Won S.Y."/>
            <person name="Oh T.-J."/>
            <person name="Yu Y."/>
            <person name="Kim N.-H."/>
            <person name="Lee O.R."/>
            <person name="Lee T.-H."/>
            <person name="Bashyal P."/>
            <person name="Kim T.-S."/>
            <person name="Lee W.-H."/>
            <person name="Kawkins C."/>
            <person name="Kim C.-K."/>
            <person name="Kim J.S."/>
            <person name="Ahn B.O."/>
            <person name="Rhee S.Y."/>
            <person name="Sohng J.K."/>
        </authorList>
    </citation>
    <scope>NUCLEOTIDE SEQUENCE</scope>
    <source>
        <tissue evidence="2">Leaf</tissue>
    </source>
</reference>
<proteinExistence type="predicted"/>
<dbReference type="AlphaFoldDB" id="A0A834XCK1"/>
<keyword evidence="2" id="KW-0548">Nucleotidyltransferase</keyword>
<dbReference type="Proteomes" id="UP000634136">
    <property type="component" value="Unassembled WGS sequence"/>
</dbReference>
<feature type="domain" description="RNase H type-1" evidence="1">
    <location>
        <begin position="704"/>
        <end position="833"/>
    </location>
</feature>
<dbReference type="PANTHER" id="PTHR33116">
    <property type="entry name" value="REVERSE TRANSCRIPTASE ZINC-BINDING DOMAIN-CONTAINING PROTEIN-RELATED-RELATED"/>
    <property type="match status" value="1"/>
</dbReference>
<dbReference type="GO" id="GO:0004523">
    <property type="term" value="F:RNA-DNA hybrid ribonuclease activity"/>
    <property type="evidence" value="ECO:0007669"/>
    <property type="project" value="InterPro"/>
</dbReference>
<keyword evidence="2" id="KW-0808">Transferase</keyword>
<dbReference type="InterPro" id="IPR036397">
    <property type="entry name" value="RNaseH_sf"/>
</dbReference>
<dbReference type="OrthoDB" id="1741243at2759"/>
<dbReference type="CDD" id="cd06222">
    <property type="entry name" value="RNase_H_like"/>
    <property type="match status" value="1"/>
</dbReference>
<evidence type="ECO:0000313" key="2">
    <source>
        <dbReference type="EMBL" id="KAF7840958.1"/>
    </source>
</evidence>
<name>A0A834XCK1_9FABA</name>
<sequence length="873" mass="98562">MKEPGFINLAEVAWKESNSSVQGLGLIRDRAREWNRNSFGNIFYRKKVLIRRLEGINRAMCQGPKPHLVRLEQELALEYQKVLNQEELWASKSRVDWLSLGDSNTSFFHASVNMRRRSNKISVLKDNMGNWVYEKEAINQHIVSYFNNCFNSPHLTQSLSPVDLPQLNNFQSFNLGDVPSSEEIKSALWNLKPFKAPRIDGFQPGFFQKCWGPGLSVNIDKSSVWFSPNTPVCDRVKAVQTLGFGESPKPGKYLGFPLDIRKRVSDFKPFVDKVLDKVENWKAKHLSKAGKVTLINSVCSPLISYFMQCTAFPAKVCQSIDKIFRDFFWASGTENRKFHLVGWDIICNPKKDGGLGIVRSRERNLAFLAKLCWRSEYERDSTWAKVLSRYLKDDGVVSRSSWSPLGKSLRVGLKILKQGLKKNIFSGKGTKFWEDDWLSLGPIRSLIQGPLNKNDHSLSVNNVARDLGVWNWDCLSFDLPCCIKRKIQAVACCKDRDDCDSSYWKLTPSGNFTLKTAYELLCGSRVADSSRVALNVDMRWIWRLHCSPKIRIFIWQLVLNATPCKTILAARGIMLNIVCPLCAAGVESIEHLFFNCWEVKKVWEVLKITPSNLSMGDCVNSWVKDNALLKTIKNLGVSHGVLFVFGLWEIWLGRNAKVFENKTFDAKLVGKRAVFKAAEFIHLNVNLAPSRASEVFSVGWLPPPAGWWKINTDGSCQNNLIGGGGVIRDANGNWVHGFNKWFGEGNSLMAELWAIFEGLKLAKRLFCHNIMIETDSLTAVNLITSCENRNHNQFSTLVSICKATLSDFSDVKVVHVHREGNTCADILAKLAVSSRSPLMYFDKLPPCISSAFAADLVGIKFSRSRSSVNALAL</sequence>
<dbReference type="EMBL" id="JAAIUW010000002">
    <property type="protein sequence ID" value="KAF7840958.1"/>
    <property type="molecule type" value="Genomic_DNA"/>
</dbReference>
<evidence type="ECO:0000313" key="3">
    <source>
        <dbReference type="Proteomes" id="UP000634136"/>
    </source>
</evidence>
<protein>
    <submittedName>
        <fullName evidence="2">Reverse transcriptase</fullName>
    </submittedName>
</protein>
<organism evidence="2 3">
    <name type="scientific">Senna tora</name>
    <dbReference type="NCBI Taxonomy" id="362788"/>
    <lineage>
        <taxon>Eukaryota</taxon>
        <taxon>Viridiplantae</taxon>
        <taxon>Streptophyta</taxon>
        <taxon>Embryophyta</taxon>
        <taxon>Tracheophyta</taxon>
        <taxon>Spermatophyta</taxon>
        <taxon>Magnoliopsida</taxon>
        <taxon>eudicotyledons</taxon>
        <taxon>Gunneridae</taxon>
        <taxon>Pentapetalae</taxon>
        <taxon>rosids</taxon>
        <taxon>fabids</taxon>
        <taxon>Fabales</taxon>
        <taxon>Fabaceae</taxon>
        <taxon>Caesalpinioideae</taxon>
        <taxon>Cassia clade</taxon>
        <taxon>Senna</taxon>
    </lineage>
</organism>
<evidence type="ECO:0000259" key="1">
    <source>
        <dbReference type="PROSITE" id="PS50879"/>
    </source>
</evidence>
<dbReference type="SUPFAM" id="SSF53098">
    <property type="entry name" value="Ribonuclease H-like"/>
    <property type="match status" value="1"/>
</dbReference>
<keyword evidence="2" id="KW-0695">RNA-directed DNA polymerase</keyword>
<keyword evidence="3" id="KW-1185">Reference proteome</keyword>